<gene>
    <name evidence="2" type="ORF">AVDCRST_MAG05-778</name>
</gene>
<sequence>DESERTRGREDAGGRATGHPAAPRRLVRVRGRGGRASGRRRGLRQGAARVAGALAGHRLQHAGVVRGGWDAAGRRGPGRRALRSQPRPRSPPLPLPRLRPALRRARRGRRGAPHPRRGGLRRGPQDRAPARPLSRVLRGRL</sequence>
<reference evidence="2" key="1">
    <citation type="submission" date="2020-02" db="EMBL/GenBank/DDBJ databases">
        <authorList>
            <person name="Meier V. D."/>
        </authorList>
    </citation>
    <scope>NUCLEOTIDE SEQUENCE</scope>
    <source>
        <strain evidence="2">AVDCRST_MAG05</strain>
    </source>
</reference>
<dbReference type="AlphaFoldDB" id="A0A6J4RLA6"/>
<evidence type="ECO:0000313" key="2">
    <source>
        <dbReference type="EMBL" id="CAA9474046.1"/>
    </source>
</evidence>
<feature type="compositionally biased region" description="Basic residues" evidence="1">
    <location>
        <begin position="25"/>
        <end position="43"/>
    </location>
</feature>
<feature type="compositionally biased region" description="Pro residues" evidence="1">
    <location>
        <begin position="88"/>
        <end position="97"/>
    </location>
</feature>
<feature type="non-terminal residue" evidence="2">
    <location>
        <position position="141"/>
    </location>
</feature>
<proteinExistence type="predicted"/>
<organism evidence="2">
    <name type="scientific">uncultured Rubrobacteraceae bacterium</name>
    <dbReference type="NCBI Taxonomy" id="349277"/>
    <lineage>
        <taxon>Bacteria</taxon>
        <taxon>Bacillati</taxon>
        <taxon>Actinomycetota</taxon>
        <taxon>Rubrobacteria</taxon>
        <taxon>Rubrobacterales</taxon>
        <taxon>Rubrobacteraceae</taxon>
        <taxon>environmental samples</taxon>
    </lineage>
</organism>
<dbReference type="EMBL" id="CADCVM010000092">
    <property type="protein sequence ID" value="CAA9474046.1"/>
    <property type="molecule type" value="Genomic_DNA"/>
</dbReference>
<evidence type="ECO:0000256" key="1">
    <source>
        <dbReference type="SAM" id="MobiDB-lite"/>
    </source>
</evidence>
<feature type="non-terminal residue" evidence="2">
    <location>
        <position position="1"/>
    </location>
</feature>
<feature type="region of interest" description="Disordered" evidence="1">
    <location>
        <begin position="66"/>
        <end position="141"/>
    </location>
</feature>
<protein>
    <submittedName>
        <fullName evidence="2">Uncharacterized protein</fullName>
    </submittedName>
</protein>
<feature type="region of interest" description="Disordered" evidence="1">
    <location>
        <begin position="1"/>
        <end position="46"/>
    </location>
</feature>
<feature type="compositionally biased region" description="Basic residues" evidence="1">
    <location>
        <begin position="100"/>
        <end position="120"/>
    </location>
</feature>
<name>A0A6J4RLA6_9ACTN</name>
<accession>A0A6J4RLA6</accession>
<feature type="compositionally biased region" description="Basic and acidic residues" evidence="1">
    <location>
        <begin position="1"/>
        <end position="13"/>
    </location>
</feature>